<comment type="caution">
    <text evidence="2">The sequence shown here is derived from an EMBL/GenBank/DDBJ whole genome shotgun (WGS) entry which is preliminary data.</text>
</comment>
<evidence type="ECO:0000313" key="2">
    <source>
        <dbReference type="EMBL" id="MBB6579367.1"/>
    </source>
</evidence>
<reference evidence="2 3" key="1">
    <citation type="submission" date="2020-08" db="EMBL/GenBank/DDBJ databases">
        <title>Functional genomics of gut bacteria from endangered species of beetles.</title>
        <authorList>
            <person name="Carlos-Shanley C."/>
        </authorList>
    </citation>
    <scope>NUCLEOTIDE SEQUENCE [LARGE SCALE GENOMIC DNA]</scope>
    <source>
        <strain evidence="2 3">S00124</strain>
    </source>
</reference>
<keyword evidence="3" id="KW-1185">Reference proteome</keyword>
<proteinExistence type="predicted"/>
<evidence type="ECO:0000313" key="3">
    <source>
        <dbReference type="Proteomes" id="UP000562492"/>
    </source>
</evidence>
<dbReference type="Proteomes" id="UP000562492">
    <property type="component" value="Unassembled WGS sequence"/>
</dbReference>
<protein>
    <submittedName>
        <fullName evidence="2">Uncharacterized protein</fullName>
    </submittedName>
</protein>
<accession>A0ABR6RJN8</accession>
<feature type="compositionally biased region" description="Basic and acidic residues" evidence="1">
    <location>
        <begin position="46"/>
        <end position="62"/>
    </location>
</feature>
<sequence length="69" mass="7521">MNSTLFMATKPQPEDEDKDPVGEPDPVQEPTLPAEGDDPAHPPFSPDHEPDIPQDPESERVVQPEPVGP</sequence>
<feature type="region of interest" description="Disordered" evidence="1">
    <location>
        <begin position="1"/>
        <end position="69"/>
    </location>
</feature>
<evidence type="ECO:0000256" key="1">
    <source>
        <dbReference type="SAM" id="MobiDB-lite"/>
    </source>
</evidence>
<dbReference type="EMBL" id="JACHKZ010000028">
    <property type="protein sequence ID" value="MBB6579367.1"/>
    <property type="molecule type" value="Genomic_DNA"/>
</dbReference>
<name>A0ABR6RJN8_9BURK</name>
<gene>
    <name evidence="2" type="ORF">HNP33_003479</name>
</gene>
<organism evidence="2 3">
    <name type="scientific">Comamonas odontotermitis</name>
    <dbReference type="NCBI Taxonomy" id="379895"/>
    <lineage>
        <taxon>Bacteria</taxon>
        <taxon>Pseudomonadati</taxon>
        <taxon>Pseudomonadota</taxon>
        <taxon>Betaproteobacteria</taxon>
        <taxon>Burkholderiales</taxon>
        <taxon>Comamonadaceae</taxon>
        <taxon>Comamonas</taxon>
    </lineage>
</organism>
<dbReference type="RefSeq" id="WP_184710664.1">
    <property type="nucleotide sequence ID" value="NZ_JACHKZ010000028.1"/>
</dbReference>